<evidence type="ECO:0000256" key="6">
    <source>
        <dbReference type="SAM" id="Phobius"/>
    </source>
</evidence>
<feature type="transmembrane region" description="Helical" evidence="6">
    <location>
        <begin position="382"/>
        <end position="403"/>
    </location>
</feature>
<evidence type="ECO:0000313" key="8">
    <source>
        <dbReference type="EMBL" id="MDU0807532.1"/>
    </source>
</evidence>
<feature type="transmembrane region" description="Helical" evidence="6">
    <location>
        <begin position="423"/>
        <end position="442"/>
    </location>
</feature>
<organism evidence="8 9">
    <name type="scientific">Aquirufa regiilacus</name>
    <dbReference type="NCBI Taxonomy" id="3024868"/>
    <lineage>
        <taxon>Bacteria</taxon>
        <taxon>Pseudomonadati</taxon>
        <taxon>Bacteroidota</taxon>
        <taxon>Cytophagia</taxon>
        <taxon>Cytophagales</taxon>
        <taxon>Flectobacillaceae</taxon>
        <taxon>Aquirufa</taxon>
    </lineage>
</organism>
<evidence type="ECO:0000256" key="1">
    <source>
        <dbReference type="ARBA" id="ARBA00004127"/>
    </source>
</evidence>
<feature type="transmembrane region" description="Helical" evidence="6">
    <location>
        <begin position="218"/>
        <end position="238"/>
    </location>
</feature>
<feature type="transmembrane region" description="Helical" evidence="6">
    <location>
        <begin position="126"/>
        <end position="153"/>
    </location>
</feature>
<evidence type="ECO:0000256" key="4">
    <source>
        <dbReference type="ARBA" id="ARBA00023136"/>
    </source>
</evidence>
<dbReference type="RefSeq" id="WP_315576176.1">
    <property type="nucleotide sequence ID" value="NZ_JARDXH010000003.1"/>
</dbReference>
<keyword evidence="3 6" id="KW-1133">Transmembrane helix</keyword>
<keyword evidence="9" id="KW-1185">Reference proteome</keyword>
<sequence>MITEGLMQALPIKLQGILQGYQYILPELVIASWILVSIVGDLFLVVGSEKSTHSWRYLIAQGGLILALLLAYQRMHHSTEGFVSFRMLWVNPGANAINCLILGIGFIIISINQYQQKSFSFEEKIGFFSILLGSLLTSLSIHFLSIFLSIELMSLGTYLLVGLRKDKEGVRAALPYVLFGMGTSAMLLYGLSLIYGITGTMQILDPAFSRGLATADTYLAGMALALVGTGILFKMSWVPFHPWSPDVMESLPASWMSWISTAPKIAVAWLGIRLVHFVPVSMQDVIALLAILTLLVGNLGALNQLNAKRLVAYSSIAHGGFLAMAWLMPAEQGVDNLLFYSLVYSMSTILVFYILDEVETPGYQENDMDQWAGFGQTYPVRALTLFIGFIALIGLPPTGTFLAKVNYFSQLWEKYQITQSNSILILLVTAILMTAISIYYYLRIPFQMYFKKGDAIHPADTLKNNWIYWVLTCGIIACMLFPTLIYSIWKA</sequence>
<name>A0ABU3TNU6_9BACT</name>
<proteinExistence type="predicted"/>
<feature type="transmembrane region" description="Helical" evidence="6">
    <location>
        <begin position="20"/>
        <end position="45"/>
    </location>
</feature>
<dbReference type="EMBL" id="JAVNWW010000001">
    <property type="protein sequence ID" value="MDU0807532.1"/>
    <property type="molecule type" value="Genomic_DNA"/>
</dbReference>
<keyword evidence="2 5" id="KW-0812">Transmembrane</keyword>
<feature type="transmembrane region" description="Helical" evidence="6">
    <location>
        <begin position="337"/>
        <end position="355"/>
    </location>
</feature>
<gene>
    <name evidence="8" type="ORF">PQG45_00630</name>
</gene>
<accession>A0ABU3TNU6</accession>
<feature type="transmembrane region" description="Helical" evidence="6">
    <location>
        <begin position="95"/>
        <end position="114"/>
    </location>
</feature>
<feature type="domain" description="NADH:quinone oxidoreductase/Mrp antiporter transmembrane" evidence="7">
    <location>
        <begin position="142"/>
        <end position="419"/>
    </location>
</feature>
<protein>
    <submittedName>
        <fullName evidence="8">Proton-conducting transporter membrane subunit</fullName>
    </submittedName>
</protein>
<comment type="subcellular location">
    <subcellularLocation>
        <location evidence="1">Endomembrane system</location>
        <topology evidence="1">Multi-pass membrane protein</topology>
    </subcellularLocation>
    <subcellularLocation>
        <location evidence="5">Membrane</location>
        <topology evidence="5">Multi-pass membrane protein</topology>
    </subcellularLocation>
</comment>
<keyword evidence="4 6" id="KW-0472">Membrane</keyword>
<dbReference type="Proteomes" id="UP001249959">
    <property type="component" value="Unassembled WGS sequence"/>
</dbReference>
<evidence type="ECO:0000313" key="9">
    <source>
        <dbReference type="Proteomes" id="UP001249959"/>
    </source>
</evidence>
<evidence type="ECO:0000256" key="5">
    <source>
        <dbReference type="RuleBase" id="RU000320"/>
    </source>
</evidence>
<dbReference type="Pfam" id="PF00361">
    <property type="entry name" value="Proton_antipo_M"/>
    <property type="match status" value="1"/>
</dbReference>
<feature type="transmembrane region" description="Helical" evidence="6">
    <location>
        <begin position="285"/>
        <end position="305"/>
    </location>
</feature>
<feature type="transmembrane region" description="Helical" evidence="6">
    <location>
        <begin position="466"/>
        <end position="489"/>
    </location>
</feature>
<evidence type="ECO:0000256" key="2">
    <source>
        <dbReference type="ARBA" id="ARBA00022692"/>
    </source>
</evidence>
<feature type="transmembrane region" description="Helical" evidence="6">
    <location>
        <begin position="258"/>
        <end position="278"/>
    </location>
</feature>
<dbReference type="PANTHER" id="PTHR22773">
    <property type="entry name" value="NADH DEHYDROGENASE"/>
    <property type="match status" value="1"/>
</dbReference>
<feature type="transmembrane region" description="Helical" evidence="6">
    <location>
        <begin position="311"/>
        <end position="330"/>
    </location>
</feature>
<dbReference type="InterPro" id="IPR001750">
    <property type="entry name" value="ND/Mrp_TM"/>
</dbReference>
<reference evidence="8 9" key="1">
    <citation type="submission" date="2023-09" db="EMBL/GenBank/DDBJ databases">
        <title>Aquirufa genomes.</title>
        <authorList>
            <person name="Pitt A."/>
        </authorList>
    </citation>
    <scope>NUCLEOTIDE SEQUENCE [LARGE SCALE GENOMIC DNA]</scope>
    <source>
        <strain evidence="8 9">LEOWEIH-7C</strain>
    </source>
</reference>
<feature type="transmembrane region" description="Helical" evidence="6">
    <location>
        <begin position="57"/>
        <end position="75"/>
    </location>
</feature>
<comment type="caution">
    <text evidence="8">The sequence shown here is derived from an EMBL/GenBank/DDBJ whole genome shotgun (WGS) entry which is preliminary data.</text>
</comment>
<evidence type="ECO:0000259" key="7">
    <source>
        <dbReference type="Pfam" id="PF00361"/>
    </source>
</evidence>
<evidence type="ECO:0000256" key="3">
    <source>
        <dbReference type="ARBA" id="ARBA00022989"/>
    </source>
</evidence>
<feature type="transmembrane region" description="Helical" evidence="6">
    <location>
        <begin position="173"/>
        <end position="197"/>
    </location>
</feature>